<dbReference type="InterPro" id="IPR016181">
    <property type="entry name" value="Acyl_CoA_acyltransferase"/>
</dbReference>
<evidence type="ECO:0000256" key="6">
    <source>
        <dbReference type="ARBA" id="ARBA00022990"/>
    </source>
</evidence>
<keyword evidence="7" id="KW-0496">Mitochondrion</keyword>
<comment type="caution">
    <text evidence="13">The sequence shown here is derived from an EMBL/GenBank/DDBJ whole genome shotgun (WGS) entry which is preliminary data.</text>
</comment>
<dbReference type="GO" id="GO:0005739">
    <property type="term" value="C:mitochondrion"/>
    <property type="evidence" value="ECO:0007669"/>
    <property type="project" value="UniProtKB-SubCell"/>
</dbReference>
<dbReference type="AlphaFoldDB" id="A0A5N4DN82"/>
<evidence type="ECO:0000256" key="3">
    <source>
        <dbReference type="ARBA" id="ARBA00009110"/>
    </source>
</evidence>
<evidence type="ECO:0000256" key="8">
    <source>
        <dbReference type="ARBA" id="ARBA00023315"/>
    </source>
</evidence>
<dbReference type="GO" id="GO:0047961">
    <property type="term" value="F:glycine N-acyltransferase activity"/>
    <property type="evidence" value="ECO:0007669"/>
    <property type="project" value="UniProtKB-EC"/>
</dbReference>
<organism evidence="13 14">
    <name type="scientific">Camelus dromedarius</name>
    <name type="common">Dromedary</name>
    <name type="synonym">Arabian camel</name>
    <dbReference type="NCBI Taxonomy" id="9838"/>
    <lineage>
        <taxon>Eukaryota</taxon>
        <taxon>Metazoa</taxon>
        <taxon>Chordata</taxon>
        <taxon>Craniata</taxon>
        <taxon>Vertebrata</taxon>
        <taxon>Euteleostomi</taxon>
        <taxon>Mammalia</taxon>
        <taxon>Eutheria</taxon>
        <taxon>Laurasiatheria</taxon>
        <taxon>Artiodactyla</taxon>
        <taxon>Tylopoda</taxon>
        <taxon>Camelidae</taxon>
        <taxon>Camelus</taxon>
    </lineage>
</organism>
<comment type="catalytic activity">
    <reaction evidence="1">
        <text>an acyl-CoA + glycine = an N-acylglycine + CoA + H(+)</text>
        <dbReference type="Rhea" id="RHEA:19869"/>
        <dbReference type="ChEBI" id="CHEBI:15378"/>
        <dbReference type="ChEBI" id="CHEBI:57287"/>
        <dbReference type="ChEBI" id="CHEBI:57305"/>
        <dbReference type="ChEBI" id="CHEBI:57670"/>
        <dbReference type="ChEBI" id="CHEBI:58342"/>
        <dbReference type="EC" id="2.3.1.13"/>
    </reaction>
</comment>
<keyword evidence="4" id="KW-0216">Detoxification</keyword>
<dbReference type="Gene3D" id="3.40.630.30">
    <property type="match status" value="1"/>
</dbReference>
<evidence type="ECO:0000313" key="13">
    <source>
        <dbReference type="EMBL" id="KAB1272507.1"/>
    </source>
</evidence>
<sequence>MEWGAILDKPPREQKVAEASKDHITMLPDVQPMKTVVLFTLFNFATELSSTMFPLQGAQMLQMLERSLRNSLPTSLKEMKDDLDHYTNTYHIYSKDLKNCQEFLGLPEVINWKQHLQIQSSQNSLNEVIQNLAATKSFKVKVTQNLLYMTSETTKELAPSLLDVKNLSLSDGKPKAIDQKTLKLSSMDPIYAALVNKFWSFGGNERSQRFIERCIRTLPNFCLLGPEGTPVSWSLMDHTGELRMAGTTPEYRAQGLITYLIYTHTQALLKFGFPVYSHVDRKNKIMQKMSHSLNHILMPCDWNQWNCVPL</sequence>
<dbReference type="Proteomes" id="UP000299084">
    <property type="component" value="Unassembled WGS sequence"/>
</dbReference>
<comment type="catalytic activity">
    <reaction evidence="9">
        <text>benzoyl-CoA + glycine = N-benzoylglycine + CoA + H(+)</text>
        <dbReference type="Rhea" id="RHEA:18493"/>
        <dbReference type="ChEBI" id="CHEBI:15378"/>
        <dbReference type="ChEBI" id="CHEBI:57287"/>
        <dbReference type="ChEBI" id="CHEBI:57305"/>
        <dbReference type="ChEBI" id="CHEBI:57369"/>
        <dbReference type="ChEBI" id="CHEBI:606565"/>
        <dbReference type="EC" id="2.3.1.71"/>
    </reaction>
</comment>
<protein>
    <recommendedName>
        <fullName evidence="10">Glycine N-acyltransferase-like protein</fullName>
        <ecNumber evidence="10">2.3.1.-</ecNumber>
    </recommendedName>
</protein>
<name>A0A5N4DN82_CAMDR</name>
<dbReference type="EMBL" id="JWIN03000010">
    <property type="protein sequence ID" value="KAB1272507.1"/>
    <property type="molecule type" value="Genomic_DNA"/>
</dbReference>
<reference evidence="13 14" key="1">
    <citation type="journal article" date="2019" name="Mol. Ecol. Resour.">
        <title>Improving Illumina assemblies with Hi-C and long reads: an example with the North African dromedary.</title>
        <authorList>
            <person name="Elbers J.P."/>
            <person name="Rogers M.F."/>
            <person name="Perelman P.L."/>
            <person name="Proskuryakova A.A."/>
            <person name="Serdyukova N.A."/>
            <person name="Johnson W.E."/>
            <person name="Horin P."/>
            <person name="Corander J."/>
            <person name="Murphy D."/>
            <person name="Burger P.A."/>
        </authorList>
    </citation>
    <scope>NUCLEOTIDE SEQUENCE [LARGE SCALE GENOMIC DNA]</scope>
    <source>
        <strain evidence="13">Drom800</strain>
        <tissue evidence="13">Blood</tissue>
    </source>
</reference>
<evidence type="ECO:0000256" key="5">
    <source>
        <dbReference type="ARBA" id="ARBA00022679"/>
    </source>
</evidence>
<dbReference type="GO" id="GO:0047962">
    <property type="term" value="F:glycine N-benzoyltransferase activity"/>
    <property type="evidence" value="ECO:0007669"/>
    <property type="project" value="UniProtKB-EC"/>
</dbReference>
<dbReference type="InterPro" id="IPR010313">
    <property type="entry name" value="Glycine_N-acyltransferase"/>
</dbReference>
<feature type="domain" description="Glycine N-acyltransferase C-terminal" evidence="12">
    <location>
        <begin position="221"/>
        <end position="309"/>
    </location>
</feature>
<proteinExistence type="inferred from homology"/>
<dbReference type="Pfam" id="PF06021">
    <property type="entry name" value="Gly_acyl_tr_N"/>
    <property type="match status" value="1"/>
</dbReference>
<evidence type="ECO:0000256" key="2">
    <source>
        <dbReference type="ARBA" id="ARBA00004173"/>
    </source>
</evidence>
<dbReference type="PANTHER" id="PTHR15298:SF9">
    <property type="entry name" value="GLYCINE N-ACYLTRANSFERASE"/>
    <property type="match status" value="1"/>
</dbReference>
<dbReference type="Pfam" id="PF08444">
    <property type="entry name" value="Gly_acyl_tr_C"/>
    <property type="match status" value="1"/>
</dbReference>
<evidence type="ECO:0000313" key="14">
    <source>
        <dbReference type="Proteomes" id="UP000299084"/>
    </source>
</evidence>
<keyword evidence="14" id="KW-1185">Reference proteome</keyword>
<comment type="similarity">
    <text evidence="3 10">Belongs to the glycine N-acyltransferase family.</text>
</comment>
<dbReference type="GO" id="GO:0009636">
    <property type="term" value="P:response to toxic substance"/>
    <property type="evidence" value="ECO:0007669"/>
    <property type="project" value="UniProtKB-KW"/>
</dbReference>
<evidence type="ECO:0000256" key="1">
    <source>
        <dbReference type="ARBA" id="ARBA00000378"/>
    </source>
</evidence>
<dbReference type="SUPFAM" id="SSF55729">
    <property type="entry name" value="Acyl-CoA N-acyltransferases (Nat)"/>
    <property type="match status" value="1"/>
</dbReference>
<evidence type="ECO:0000259" key="12">
    <source>
        <dbReference type="Pfam" id="PF08444"/>
    </source>
</evidence>
<comment type="subcellular location">
    <subcellularLocation>
        <location evidence="2">Mitochondrion</location>
    </subcellularLocation>
</comment>
<accession>A0A5N4DN82</accession>
<keyword evidence="8 10" id="KW-0012">Acyltransferase</keyword>
<gene>
    <name evidence="13" type="ORF">Cadr_000014434</name>
</gene>
<dbReference type="EC" id="2.3.1.-" evidence="10"/>
<evidence type="ECO:0000259" key="11">
    <source>
        <dbReference type="Pfam" id="PF06021"/>
    </source>
</evidence>
<evidence type="ECO:0000256" key="4">
    <source>
        <dbReference type="ARBA" id="ARBA00022575"/>
    </source>
</evidence>
<keyword evidence="6" id="KW-0007">Acetylation</keyword>
<evidence type="ECO:0000256" key="9">
    <source>
        <dbReference type="ARBA" id="ARBA00047955"/>
    </source>
</evidence>
<dbReference type="PANTHER" id="PTHR15298">
    <property type="entry name" value="L-COA N-ACYLTRANSFERASE-RELATED"/>
    <property type="match status" value="1"/>
</dbReference>
<feature type="domain" description="Glycine N-acyltransferase N-terminal" evidence="11">
    <location>
        <begin position="77"/>
        <end position="219"/>
    </location>
</feature>
<evidence type="ECO:0000256" key="10">
    <source>
        <dbReference type="RuleBase" id="RU368002"/>
    </source>
</evidence>
<evidence type="ECO:0000256" key="7">
    <source>
        <dbReference type="ARBA" id="ARBA00023128"/>
    </source>
</evidence>
<dbReference type="InterPro" id="IPR015938">
    <property type="entry name" value="Glycine_N-acyltransferase_N"/>
</dbReference>
<dbReference type="InterPro" id="IPR013652">
    <property type="entry name" value="Glycine_N-acyltransferase_C"/>
</dbReference>
<dbReference type="GO" id="GO:0006544">
    <property type="term" value="P:glycine metabolic process"/>
    <property type="evidence" value="ECO:0007669"/>
    <property type="project" value="TreeGrafter"/>
</dbReference>
<dbReference type="FunFam" id="3.40.630.30:FF:000075">
    <property type="entry name" value="Glycine N-acyltransferase"/>
    <property type="match status" value="1"/>
</dbReference>
<keyword evidence="5 10" id="KW-0808">Transferase</keyword>